<reference evidence="1 2" key="1">
    <citation type="journal article" date="2012" name="Nat. Biotechnol.">
        <title>Draft genome sequence of pigeonpea (Cajanus cajan), an orphan legume crop of resource-poor farmers.</title>
        <authorList>
            <person name="Varshney R.K."/>
            <person name="Chen W."/>
            <person name="Li Y."/>
            <person name="Bharti A.K."/>
            <person name="Saxena R.K."/>
            <person name="Schlueter J.A."/>
            <person name="Donoghue M.T."/>
            <person name="Azam S."/>
            <person name="Fan G."/>
            <person name="Whaley A.M."/>
            <person name="Farmer A.D."/>
            <person name="Sheridan J."/>
            <person name="Iwata A."/>
            <person name="Tuteja R."/>
            <person name="Penmetsa R.V."/>
            <person name="Wu W."/>
            <person name="Upadhyaya H.D."/>
            <person name="Yang S.P."/>
            <person name="Shah T."/>
            <person name="Saxena K.B."/>
            <person name="Michael T."/>
            <person name="McCombie W.R."/>
            <person name="Yang B."/>
            <person name="Zhang G."/>
            <person name="Yang H."/>
            <person name="Wang J."/>
            <person name="Spillane C."/>
            <person name="Cook D.R."/>
            <person name="May G.D."/>
            <person name="Xu X."/>
            <person name="Jackson S.A."/>
        </authorList>
    </citation>
    <scope>NUCLEOTIDE SEQUENCE [LARGE SCALE GENOMIC DNA]</scope>
    <source>
        <strain evidence="2">cv. Asha</strain>
    </source>
</reference>
<dbReference type="Proteomes" id="UP000075243">
    <property type="component" value="Chromosome 1"/>
</dbReference>
<accession>A0A151UA95</accession>
<sequence length="99" mass="11514">MLGSQTPKSTKVEVKYLIENKLFRVEYELRIEYFDKNVLMALASVVGQSIKVDMMITNISKGKFFKVSVGITLDQPVVGRVWFYDHEFNTEYEGLHFDL</sequence>
<dbReference type="Gramene" id="C.cajan_19835.t">
    <property type="protein sequence ID" value="C.cajan_19835.t"/>
    <property type="gene ID" value="C.cajan_19835"/>
</dbReference>
<dbReference type="EMBL" id="CM003603">
    <property type="protein sequence ID" value="KYP76189.1"/>
    <property type="molecule type" value="Genomic_DNA"/>
</dbReference>
<dbReference type="AlphaFoldDB" id="A0A151UA95"/>
<proteinExistence type="predicted"/>
<keyword evidence="2" id="KW-1185">Reference proteome</keyword>
<evidence type="ECO:0000313" key="1">
    <source>
        <dbReference type="EMBL" id="KYP76189.1"/>
    </source>
</evidence>
<name>A0A151UA95_CAJCA</name>
<organism evidence="1 2">
    <name type="scientific">Cajanus cajan</name>
    <name type="common">Pigeon pea</name>
    <name type="synonym">Cajanus indicus</name>
    <dbReference type="NCBI Taxonomy" id="3821"/>
    <lineage>
        <taxon>Eukaryota</taxon>
        <taxon>Viridiplantae</taxon>
        <taxon>Streptophyta</taxon>
        <taxon>Embryophyta</taxon>
        <taxon>Tracheophyta</taxon>
        <taxon>Spermatophyta</taxon>
        <taxon>Magnoliopsida</taxon>
        <taxon>eudicotyledons</taxon>
        <taxon>Gunneridae</taxon>
        <taxon>Pentapetalae</taxon>
        <taxon>rosids</taxon>
        <taxon>fabids</taxon>
        <taxon>Fabales</taxon>
        <taxon>Fabaceae</taxon>
        <taxon>Papilionoideae</taxon>
        <taxon>50 kb inversion clade</taxon>
        <taxon>NPAAA clade</taxon>
        <taxon>indigoferoid/millettioid clade</taxon>
        <taxon>Phaseoleae</taxon>
        <taxon>Cajanus</taxon>
    </lineage>
</organism>
<protein>
    <submittedName>
        <fullName evidence="1">Uncharacterized protein</fullName>
    </submittedName>
</protein>
<gene>
    <name evidence="1" type="ORF">KK1_020418</name>
</gene>
<evidence type="ECO:0000313" key="2">
    <source>
        <dbReference type="Proteomes" id="UP000075243"/>
    </source>
</evidence>